<accession>A0A975RU28</accession>
<evidence type="ECO:0000256" key="1">
    <source>
        <dbReference type="SAM" id="Phobius"/>
    </source>
</evidence>
<dbReference type="KEGG" id="bsei:KMZ68_05970"/>
<dbReference type="Proteomes" id="UP000680805">
    <property type="component" value="Chromosome"/>
</dbReference>
<organism evidence="2 3">
    <name type="scientific">Bradyrhizobium sediminis</name>
    <dbReference type="NCBI Taxonomy" id="2840469"/>
    <lineage>
        <taxon>Bacteria</taxon>
        <taxon>Pseudomonadati</taxon>
        <taxon>Pseudomonadota</taxon>
        <taxon>Alphaproteobacteria</taxon>
        <taxon>Hyphomicrobiales</taxon>
        <taxon>Nitrobacteraceae</taxon>
        <taxon>Bradyrhizobium</taxon>
    </lineage>
</organism>
<reference evidence="2" key="1">
    <citation type="submission" date="2021-06" db="EMBL/GenBank/DDBJ databases">
        <title>Bradyrhizobium sp. S2-11-2 Genome sequencing.</title>
        <authorList>
            <person name="Jin L."/>
        </authorList>
    </citation>
    <scope>NUCLEOTIDE SEQUENCE</scope>
    <source>
        <strain evidence="2">S2-11-2</strain>
    </source>
</reference>
<feature type="transmembrane region" description="Helical" evidence="1">
    <location>
        <begin position="38"/>
        <end position="58"/>
    </location>
</feature>
<feature type="transmembrane region" description="Helical" evidence="1">
    <location>
        <begin position="7"/>
        <end position="26"/>
    </location>
</feature>
<protein>
    <submittedName>
        <fullName evidence="2">Uncharacterized protein</fullName>
    </submittedName>
</protein>
<dbReference type="AlphaFoldDB" id="A0A975RU28"/>
<dbReference type="EMBL" id="CP076135">
    <property type="protein sequence ID" value="QWG19396.1"/>
    <property type="molecule type" value="Genomic_DNA"/>
</dbReference>
<keyword evidence="1" id="KW-0472">Membrane</keyword>
<proteinExistence type="predicted"/>
<gene>
    <name evidence="2" type="ORF">KMZ68_05970</name>
</gene>
<evidence type="ECO:0000313" key="2">
    <source>
        <dbReference type="EMBL" id="QWG19396.1"/>
    </source>
</evidence>
<keyword evidence="1" id="KW-0812">Transmembrane</keyword>
<evidence type="ECO:0000313" key="3">
    <source>
        <dbReference type="Proteomes" id="UP000680805"/>
    </source>
</evidence>
<sequence length="76" mass="8104">MPPQKLVVLIASLTGGAIGLFAPVGVVKWLLQTEPEDAGILTLFFLPVWCLIVVAGLLSGRRLGWLATGGKRALHR</sequence>
<dbReference type="RefSeq" id="WP_215614921.1">
    <property type="nucleotide sequence ID" value="NZ_CP076135.1"/>
</dbReference>
<keyword evidence="1" id="KW-1133">Transmembrane helix</keyword>
<name>A0A975RU28_9BRAD</name>